<dbReference type="STRING" id="89065.SAMN05216605_12174"/>
<organism evidence="2 3">
    <name type="scientific">Pseudomonas abietaniphila</name>
    <dbReference type="NCBI Taxonomy" id="89065"/>
    <lineage>
        <taxon>Bacteria</taxon>
        <taxon>Pseudomonadati</taxon>
        <taxon>Pseudomonadota</taxon>
        <taxon>Gammaproteobacteria</taxon>
        <taxon>Pseudomonadales</taxon>
        <taxon>Pseudomonadaceae</taxon>
        <taxon>Pseudomonas</taxon>
    </lineage>
</organism>
<evidence type="ECO:0000313" key="2">
    <source>
        <dbReference type="EMBL" id="SDJ08573.1"/>
    </source>
</evidence>
<dbReference type="Pfam" id="PF06054">
    <property type="entry name" value="CoiA_nuc"/>
    <property type="match status" value="1"/>
</dbReference>
<sequence length="389" mass="43061">MACVGLVNGRRTVASLLSDEDWKEVVKLSKGRQVLMPDTKLPAQAKTLRWDGGITRYFSHFPGESPEGYTSTESPEHIAMKVAIYKALVDLGIRAELEDGVDDWRADILVGDSAFAPRLAIEVQISPQSAQRTYERTEQRNHSGVPTLWIFGSIGLTGRLSEDLARRNPIFVAETPQDAADIASAVCRGQAFYDDLLSYQQTPARPVALLVNCACGDRWLYPFGSVLLLNRISGETAPMFISCFRTSKVGKGLLPTARIRAVEKYFDLGMSSVKASADKYGVGFGQPSEVWHRYGRFGNSKSGIRVWERSYSCPACASTPEPLTRGLPKGVALLRCPVPVATTVDARSVLSITPSWRMSRKDGWVESPMCERRWKDEFIYPLRSAISQS</sequence>
<protein>
    <submittedName>
        <fullName evidence="2">Competence protein CoiA-like family protein</fullName>
    </submittedName>
</protein>
<name>A0A1G8QVB1_9PSED</name>
<dbReference type="AlphaFoldDB" id="A0A1G8QVB1"/>
<dbReference type="Proteomes" id="UP000182894">
    <property type="component" value="Unassembled WGS sequence"/>
</dbReference>
<dbReference type="InterPro" id="IPR010330">
    <property type="entry name" value="CoiA_nuc"/>
</dbReference>
<dbReference type="EMBL" id="FNCO01000021">
    <property type="protein sequence ID" value="SDJ08573.1"/>
    <property type="molecule type" value="Genomic_DNA"/>
</dbReference>
<evidence type="ECO:0000259" key="1">
    <source>
        <dbReference type="Pfam" id="PF06054"/>
    </source>
</evidence>
<evidence type="ECO:0000313" key="3">
    <source>
        <dbReference type="Proteomes" id="UP000182894"/>
    </source>
</evidence>
<proteinExistence type="predicted"/>
<reference evidence="3" key="1">
    <citation type="submission" date="2016-10" db="EMBL/GenBank/DDBJ databases">
        <authorList>
            <person name="Varghese N."/>
            <person name="Submissions S."/>
        </authorList>
    </citation>
    <scope>NUCLEOTIDE SEQUENCE [LARGE SCALE GENOMIC DNA]</scope>
    <source>
        <strain evidence="3">ATCC 700689</strain>
    </source>
</reference>
<accession>A0A1G8QVB1</accession>
<gene>
    <name evidence="2" type="ORF">SAMN05216605_12174</name>
</gene>
<keyword evidence="3" id="KW-1185">Reference proteome</keyword>
<feature type="domain" description="Competence protein CoiA nuclease-like" evidence="1">
    <location>
        <begin position="73"/>
        <end position="155"/>
    </location>
</feature>